<evidence type="ECO:0000313" key="3">
    <source>
        <dbReference type="Proteomes" id="UP001156627"/>
    </source>
</evidence>
<evidence type="ECO:0000256" key="1">
    <source>
        <dbReference type="SAM" id="MobiDB-lite"/>
    </source>
</evidence>
<dbReference type="Proteomes" id="UP001156627">
    <property type="component" value="Unassembled WGS sequence"/>
</dbReference>
<comment type="caution">
    <text evidence="2">The sequence shown here is derived from an EMBL/GenBank/DDBJ whole genome shotgun (WGS) entry which is preliminary data.</text>
</comment>
<proteinExistence type="predicted"/>
<organism evidence="2 3">
    <name type="scientific">Dyella flagellata</name>
    <dbReference type="NCBI Taxonomy" id="1867833"/>
    <lineage>
        <taxon>Bacteria</taxon>
        <taxon>Pseudomonadati</taxon>
        <taxon>Pseudomonadota</taxon>
        <taxon>Gammaproteobacteria</taxon>
        <taxon>Lysobacterales</taxon>
        <taxon>Rhodanobacteraceae</taxon>
        <taxon>Dyella</taxon>
    </lineage>
</organism>
<feature type="region of interest" description="Disordered" evidence="1">
    <location>
        <begin position="20"/>
        <end position="60"/>
    </location>
</feature>
<dbReference type="EMBL" id="BSOA01000018">
    <property type="protein sequence ID" value="GLQ88602.1"/>
    <property type="molecule type" value="Genomic_DNA"/>
</dbReference>
<name>A0ABQ5XBD2_9GAMM</name>
<accession>A0ABQ5XBD2</accession>
<protein>
    <submittedName>
        <fullName evidence="2">Uncharacterized protein</fullName>
    </submittedName>
</protein>
<keyword evidence="3" id="KW-1185">Reference proteome</keyword>
<evidence type="ECO:0000313" key="2">
    <source>
        <dbReference type="EMBL" id="GLQ88602.1"/>
    </source>
</evidence>
<reference evidence="3" key="1">
    <citation type="journal article" date="2019" name="Int. J. Syst. Evol. Microbiol.">
        <title>The Global Catalogue of Microorganisms (GCM) 10K type strain sequencing project: providing services to taxonomists for standard genome sequencing and annotation.</title>
        <authorList>
            <consortium name="The Broad Institute Genomics Platform"/>
            <consortium name="The Broad Institute Genome Sequencing Center for Infectious Disease"/>
            <person name="Wu L."/>
            <person name="Ma J."/>
        </authorList>
    </citation>
    <scope>NUCLEOTIDE SEQUENCE [LARGE SCALE GENOMIC DNA]</scope>
    <source>
        <strain evidence="3">NBRC 111981</strain>
    </source>
</reference>
<gene>
    <name evidence="2" type="ORF">GCM10007898_21720</name>
</gene>
<sequence length="73" mass="8247">MCEKRLAGAWKWIRLQQQHLSSSLQRRRQSPLDKHKSGRAPSAGQAKPAGLPAQVCKPSPPATIIDMRKYELR</sequence>